<accession>A0ABT7BX06</accession>
<dbReference type="EMBL" id="JAQOSQ010000007">
    <property type="protein sequence ID" value="MDJ1183352.1"/>
    <property type="molecule type" value="Genomic_DNA"/>
</dbReference>
<reference evidence="2 3" key="1">
    <citation type="submission" date="2023-01" db="EMBL/GenBank/DDBJ databases">
        <title>Novel diversity within Roseofilum (Cyanobacteria; Desertifilaceae) from marine benthic mats with descriptions of four novel species.</title>
        <authorList>
            <person name="Wang Y."/>
            <person name="Berthold D.E."/>
            <person name="Hu J."/>
            <person name="Lefler F.W."/>
            <person name="Laughinghouse H.D. IV."/>
        </authorList>
    </citation>
    <scope>NUCLEOTIDE SEQUENCE [LARGE SCALE GENOMIC DNA]</scope>
    <source>
        <strain evidence="2 3">BLCC-M143</strain>
    </source>
</reference>
<dbReference type="Gene3D" id="3.40.30.10">
    <property type="entry name" value="Glutaredoxin"/>
    <property type="match status" value="1"/>
</dbReference>
<dbReference type="InterPro" id="IPR036249">
    <property type="entry name" value="Thioredoxin-like_sf"/>
</dbReference>
<gene>
    <name evidence="2" type="ORF">PMH09_09085</name>
</gene>
<dbReference type="PROSITE" id="PS51352">
    <property type="entry name" value="THIOREDOXIN_2"/>
    <property type="match status" value="1"/>
</dbReference>
<dbReference type="PANTHER" id="PTHR43640">
    <property type="entry name" value="OS07G0260300 PROTEIN"/>
    <property type="match status" value="1"/>
</dbReference>
<dbReference type="Proteomes" id="UP001232992">
    <property type="component" value="Unassembled WGS sequence"/>
</dbReference>
<dbReference type="InterPro" id="IPR013766">
    <property type="entry name" value="Thioredoxin_domain"/>
</dbReference>
<dbReference type="InterPro" id="IPR047262">
    <property type="entry name" value="PRX-like1"/>
</dbReference>
<evidence type="ECO:0000313" key="2">
    <source>
        <dbReference type="EMBL" id="MDJ1183352.1"/>
    </source>
</evidence>
<proteinExistence type="predicted"/>
<dbReference type="Pfam" id="PF00578">
    <property type="entry name" value="AhpC-TSA"/>
    <property type="match status" value="1"/>
</dbReference>
<dbReference type="SUPFAM" id="SSF52833">
    <property type="entry name" value="Thioredoxin-like"/>
    <property type="match status" value="1"/>
</dbReference>
<dbReference type="InterPro" id="IPR000866">
    <property type="entry name" value="AhpC/TSA"/>
</dbReference>
<dbReference type="PANTHER" id="PTHR43640:SF1">
    <property type="entry name" value="THIOREDOXIN-DEPENDENT PEROXIREDOXIN"/>
    <property type="match status" value="1"/>
</dbReference>
<evidence type="ECO:0000313" key="3">
    <source>
        <dbReference type="Proteomes" id="UP001232992"/>
    </source>
</evidence>
<dbReference type="RefSeq" id="WP_283758007.1">
    <property type="nucleotide sequence ID" value="NZ_JAQOSQ010000007.1"/>
</dbReference>
<comment type="caution">
    <text evidence="2">The sequence shown here is derived from an EMBL/GenBank/DDBJ whole genome shotgun (WGS) entry which is preliminary data.</text>
</comment>
<evidence type="ECO:0000259" key="1">
    <source>
        <dbReference type="PROSITE" id="PS51352"/>
    </source>
</evidence>
<keyword evidence="3" id="KW-1185">Reference proteome</keyword>
<name>A0ABT7BX06_9CYAN</name>
<sequence>MIAIEETGTPIGSYAPDFEVPGVDGGVHHLARYIETYRVIGVIFMANQCPYVERLLDELKTLQDEGEPQGVTLVGINANSARKSPDESFERMKDFARSCQLNFPYLRDVTQDVARCFGAYQTPDIFLLNYEGRLCYRRQLSSEDEAVEGLMDDIRQAIANIVANRPVTVTTPERSVGSPIQWSS</sequence>
<feature type="domain" description="Thioredoxin" evidence="1">
    <location>
        <begin position="9"/>
        <end position="163"/>
    </location>
</feature>
<protein>
    <submittedName>
        <fullName evidence="2">Thioredoxin family protein</fullName>
    </submittedName>
</protein>
<dbReference type="CDD" id="cd02969">
    <property type="entry name" value="PRX_like1"/>
    <property type="match status" value="1"/>
</dbReference>
<organism evidence="2 3">
    <name type="scientific">Roseofilum casamattae BLCC-M143</name>
    <dbReference type="NCBI Taxonomy" id="3022442"/>
    <lineage>
        <taxon>Bacteria</taxon>
        <taxon>Bacillati</taxon>
        <taxon>Cyanobacteriota</taxon>
        <taxon>Cyanophyceae</taxon>
        <taxon>Desertifilales</taxon>
        <taxon>Desertifilaceae</taxon>
        <taxon>Roseofilum</taxon>
        <taxon>Roseofilum casamattae</taxon>
    </lineage>
</organism>